<proteinExistence type="predicted"/>
<keyword evidence="1" id="KW-0732">Signal</keyword>
<dbReference type="GeneID" id="85316502"/>
<evidence type="ECO:0008006" key="4">
    <source>
        <dbReference type="Google" id="ProtNLM"/>
    </source>
</evidence>
<feature type="signal peptide" evidence="1">
    <location>
        <begin position="1"/>
        <end position="41"/>
    </location>
</feature>
<evidence type="ECO:0000313" key="3">
    <source>
        <dbReference type="Proteomes" id="UP001172101"/>
    </source>
</evidence>
<accession>A0AA40EF63</accession>
<evidence type="ECO:0000313" key="2">
    <source>
        <dbReference type="EMBL" id="KAK0735276.1"/>
    </source>
</evidence>
<reference evidence="2" key="1">
    <citation type="submission" date="2023-06" db="EMBL/GenBank/DDBJ databases">
        <title>Genome-scale phylogeny and comparative genomics of the fungal order Sordariales.</title>
        <authorList>
            <consortium name="Lawrence Berkeley National Laboratory"/>
            <person name="Hensen N."/>
            <person name="Bonometti L."/>
            <person name="Westerberg I."/>
            <person name="Brannstrom I.O."/>
            <person name="Guillou S."/>
            <person name="Cros-Aarteil S."/>
            <person name="Calhoun S."/>
            <person name="Haridas S."/>
            <person name="Kuo A."/>
            <person name="Mondo S."/>
            <person name="Pangilinan J."/>
            <person name="Riley R."/>
            <person name="LaButti K."/>
            <person name="Andreopoulos B."/>
            <person name="Lipzen A."/>
            <person name="Chen C."/>
            <person name="Yanf M."/>
            <person name="Daum C."/>
            <person name="Ng V."/>
            <person name="Clum A."/>
            <person name="Steindorff A."/>
            <person name="Ohm R."/>
            <person name="Martin F."/>
            <person name="Silar P."/>
            <person name="Natvig D."/>
            <person name="Lalanne C."/>
            <person name="Gautier V."/>
            <person name="Ament-velasquez S.L."/>
            <person name="Kruys A."/>
            <person name="Hutchinson M.I."/>
            <person name="Powell A.J."/>
            <person name="Barry K."/>
            <person name="Miller A.N."/>
            <person name="Grigoriev I.V."/>
            <person name="Debuchy R."/>
            <person name="Gladieux P."/>
            <person name="Thoren M.H."/>
            <person name="Johannesson H."/>
        </authorList>
    </citation>
    <scope>NUCLEOTIDE SEQUENCE</scope>
    <source>
        <strain evidence="2">SMH2392-1A</strain>
    </source>
</reference>
<organism evidence="2 3">
    <name type="scientific">Lasiosphaeria miniovina</name>
    <dbReference type="NCBI Taxonomy" id="1954250"/>
    <lineage>
        <taxon>Eukaryota</taxon>
        <taxon>Fungi</taxon>
        <taxon>Dikarya</taxon>
        <taxon>Ascomycota</taxon>
        <taxon>Pezizomycotina</taxon>
        <taxon>Sordariomycetes</taxon>
        <taxon>Sordariomycetidae</taxon>
        <taxon>Sordariales</taxon>
        <taxon>Lasiosphaeriaceae</taxon>
        <taxon>Lasiosphaeria</taxon>
    </lineage>
</organism>
<protein>
    <recommendedName>
        <fullName evidence="4">PLD phosphodiesterase domain-containing protein</fullName>
    </recommendedName>
</protein>
<dbReference type="RefSeq" id="XP_060304153.1">
    <property type="nucleotide sequence ID" value="XM_060433231.1"/>
</dbReference>
<feature type="chain" id="PRO_5041366785" description="PLD phosphodiesterase domain-containing protein" evidence="1">
    <location>
        <begin position="42"/>
        <end position="150"/>
    </location>
</feature>
<keyword evidence="3" id="KW-1185">Reference proteome</keyword>
<evidence type="ECO:0000256" key="1">
    <source>
        <dbReference type="SAM" id="SignalP"/>
    </source>
</evidence>
<dbReference type="AlphaFoldDB" id="A0AA40EF63"/>
<comment type="caution">
    <text evidence="2">The sequence shown here is derived from an EMBL/GenBank/DDBJ whole genome shotgun (WGS) entry which is preliminary data.</text>
</comment>
<dbReference type="EMBL" id="JAUIRO010000001">
    <property type="protein sequence ID" value="KAK0735276.1"/>
    <property type="molecule type" value="Genomic_DNA"/>
</dbReference>
<sequence length="150" mass="16324">MLTHWLPASLIVSTRTRIAGNSWPALLALSFIESWALQCQACCMTGADCPASPHSFPPQIAVTHGLSYETGAVHVIIDKRCCNNIIGPYGSTNLSKKRAFAVWLEWATMGPSPRNCAACWPMPALSLPAAARMRCRGIKGRRRLLATMSI</sequence>
<gene>
    <name evidence="2" type="ORF">B0T26DRAFT_100012</name>
</gene>
<dbReference type="Proteomes" id="UP001172101">
    <property type="component" value="Unassembled WGS sequence"/>
</dbReference>
<name>A0AA40EF63_9PEZI</name>